<dbReference type="SUPFAM" id="SSF56300">
    <property type="entry name" value="Metallo-dependent phosphatases"/>
    <property type="match status" value="1"/>
</dbReference>
<dbReference type="GO" id="GO:0016791">
    <property type="term" value="F:phosphatase activity"/>
    <property type="evidence" value="ECO:0007669"/>
    <property type="project" value="TreeGrafter"/>
</dbReference>
<dbReference type="STRING" id="665467.SAMN02982931_02544"/>
<keyword evidence="3" id="KW-1185">Reference proteome</keyword>
<sequence>MAAKQCGSFVTEMKVGKARTPDGMRLYAIGDVHGRDDLLSENHRKIAADLAERPVADHRIVHVGDYVDRGPDSAAVIDRLAGLVDNGHVVCLLGNHDQMILDFLADPVAGAPMWLMNGGEATLRSYGVTPDGWRESDRHVTDIRDRFAEVFPAHHRTFIEERPCTIQFGDFFFCHAGIRPRVPLDQQIKQDLIWIRDDFLRYGRQHDVVVVHGHTPSKRPEVRPNRINVDTGAVFGGPLTTLALEGTDHRFL</sequence>
<dbReference type="Gene3D" id="3.60.21.10">
    <property type="match status" value="1"/>
</dbReference>
<dbReference type="PANTHER" id="PTHR42850">
    <property type="entry name" value="METALLOPHOSPHOESTERASE"/>
    <property type="match status" value="1"/>
</dbReference>
<dbReference type="InterPro" id="IPR029052">
    <property type="entry name" value="Metallo-depent_PP-like"/>
</dbReference>
<dbReference type="GO" id="GO:0110154">
    <property type="term" value="P:RNA decapping"/>
    <property type="evidence" value="ECO:0007669"/>
    <property type="project" value="TreeGrafter"/>
</dbReference>
<dbReference type="EMBL" id="FMXQ01000005">
    <property type="protein sequence ID" value="SDB34435.1"/>
    <property type="molecule type" value="Genomic_DNA"/>
</dbReference>
<dbReference type="Pfam" id="PF00149">
    <property type="entry name" value="Metallophos"/>
    <property type="match status" value="1"/>
</dbReference>
<feature type="domain" description="Calcineurin-like phosphoesterase" evidence="1">
    <location>
        <begin position="24"/>
        <end position="218"/>
    </location>
</feature>
<dbReference type="Proteomes" id="UP000199071">
    <property type="component" value="Unassembled WGS sequence"/>
</dbReference>
<protein>
    <submittedName>
        <fullName evidence="2">Serine/threonine protein phosphatase 1</fullName>
    </submittedName>
</protein>
<organism evidence="2 3">
    <name type="scientific">Bauldia litoralis</name>
    <dbReference type="NCBI Taxonomy" id="665467"/>
    <lineage>
        <taxon>Bacteria</taxon>
        <taxon>Pseudomonadati</taxon>
        <taxon>Pseudomonadota</taxon>
        <taxon>Alphaproteobacteria</taxon>
        <taxon>Hyphomicrobiales</taxon>
        <taxon>Kaistiaceae</taxon>
        <taxon>Bauldia</taxon>
    </lineage>
</organism>
<reference evidence="2 3" key="1">
    <citation type="submission" date="2016-10" db="EMBL/GenBank/DDBJ databases">
        <authorList>
            <person name="de Groot N.N."/>
        </authorList>
    </citation>
    <scope>NUCLEOTIDE SEQUENCE [LARGE SCALE GENOMIC DNA]</scope>
    <source>
        <strain evidence="2 3">ATCC 35022</strain>
    </source>
</reference>
<dbReference type="InterPro" id="IPR050126">
    <property type="entry name" value="Ap4A_hydrolase"/>
</dbReference>
<dbReference type="PANTHER" id="PTHR42850:SF4">
    <property type="entry name" value="ZINC-DEPENDENT ENDOPOLYPHOSPHATASE"/>
    <property type="match status" value="1"/>
</dbReference>
<name>A0A1G6CNX8_9HYPH</name>
<evidence type="ECO:0000259" key="1">
    <source>
        <dbReference type="Pfam" id="PF00149"/>
    </source>
</evidence>
<proteinExistence type="predicted"/>
<dbReference type="InterPro" id="IPR004843">
    <property type="entry name" value="Calcineurin-like_PHP"/>
</dbReference>
<evidence type="ECO:0000313" key="3">
    <source>
        <dbReference type="Proteomes" id="UP000199071"/>
    </source>
</evidence>
<dbReference type="GO" id="GO:0005737">
    <property type="term" value="C:cytoplasm"/>
    <property type="evidence" value="ECO:0007669"/>
    <property type="project" value="TreeGrafter"/>
</dbReference>
<evidence type="ECO:0000313" key="2">
    <source>
        <dbReference type="EMBL" id="SDB34435.1"/>
    </source>
</evidence>
<accession>A0A1G6CNX8</accession>
<dbReference type="AlphaFoldDB" id="A0A1G6CNX8"/>
<dbReference type="GO" id="GO:0008803">
    <property type="term" value="F:bis(5'-nucleosyl)-tetraphosphatase (symmetrical) activity"/>
    <property type="evidence" value="ECO:0007669"/>
    <property type="project" value="TreeGrafter"/>
</dbReference>
<gene>
    <name evidence="2" type="ORF">SAMN02982931_02544</name>
</gene>